<sequence length="588" mass="68462">MVKISKPVIHEIDYTVDGLKKFSESAVNFKKKSRKYLLDYPTVYIINNEARENTYNVYIGETSNIKARTNQHLLTNDINRELSRLPTTNSASMFVIGHEYFNKSLTLDIENKLMHYLSTVDQVDTVYNRRTNQQNKYYTSEYFEEIFSKVWQELRKKNKILFPLKSIIEDSALFKASPFHKLTREQIDAKDKIYTKVINSLESDKVGELILVAGEAGSGKTVLMSSLFYDLKKELAREVESKKELKVHMIVNHDAQLTVYKQIAEKLGLTSKNNLEAVLKPTRFINNITNEDPVDVVIIDEAHLLWTQGKQAYRGKNQLHDLLERAKVVIAVFDVNQILTTEQYWEEDELEKIKAMSKKNDNYIFLTNQMRIDAEEQTIDWIRNLVDNQIVLNIPNDDKGYEIKIFDDAEKMHNAIKEKSKNQEKGISRVVATFDWKYVDKRKPENEEYWMVKDNDFKIPWNYQLKPKNKSVKYKDVSWAEQPHTINEAGSTYTVQGFDLNYVGVVIGPSVKYRNGKIVFDKEESENRKAKQRRTLKDGSKEYLSDFLLKNELNVLLTRGIHGLFLYAVDDQLQEALLKAQKGEIKIG</sequence>
<dbReference type="EMBL" id="VBSP01000021">
    <property type="protein sequence ID" value="TLQ41046.1"/>
    <property type="molecule type" value="Genomic_DNA"/>
</dbReference>
<evidence type="ECO:0000313" key="3">
    <source>
        <dbReference type="Proteomes" id="UP000306420"/>
    </source>
</evidence>
<name>A0A5R9DYZ0_9LACT</name>
<dbReference type="RefSeq" id="WP_138404685.1">
    <property type="nucleotide sequence ID" value="NZ_VBSP01000021.1"/>
</dbReference>
<reference evidence="2 3" key="1">
    <citation type="submission" date="2019-05" db="EMBL/GenBank/DDBJ databases">
        <title>The metagenome of a microbial culture collection derived from dairy environment covers the genomic content of the human microbiome.</title>
        <authorList>
            <person name="Roder T."/>
            <person name="Wuthrich D."/>
            <person name="Sattari Z."/>
            <person name="Von Ah U."/>
            <person name="Bar C."/>
            <person name="Ronchi F."/>
            <person name="Macpherson A.J."/>
            <person name="Ganal-Vonarburg S.C."/>
            <person name="Bruggmann R."/>
            <person name="Vergeres G."/>
        </authorList>
    </citation>
    <scope>NUCLEOTIDE SEQUENCE [LARGE SCALE GENOMIC DNA]</scope>
    <source>
        <strain evidence="2 3">FAM 24227</strain>
    </source>
</reference>
<dbReference type="PROSITE" id="PS50164">
    <property type="entry name" value="GIY_YIG"/>
    <property type="match status" value="1"/>
</dbReference>
<dbReference type="InterPro" id="IPR018647">
    <property type="entry name" value="SLFN_3-like_DNA/RNA_helicase"/>
</dbReference>
<dbReference type="Proteomes" id="UP000306420">
    <property type="component" value="Unassembled WGS sequence"/>
</dbReference>
<dbReference type="AlphaFoldDB" id="A0A5R9DYZ0"/>
<dbReference type="OrthoDB" id="3193269at2"/>
<proteinExistence type="predicted"/>
<dbReference type="InterPro" id="IPR027417">
    <property type="entry name" value="P-loop_NTPase"/>
</dbReference>
<evidence type="ECO:0000259" key="1">
    <source>
        <dbReference type="PROSITE" id="PS50164"/>
    </source>
</evidence>
<dbReference type="Pfam" id="PF01541">
    <property type="entry name" value="GIY-YIG"/>
    <property type="match status" value="1"/>
</dbReference>
<dbReference type="CDD" id="cd10439">
    <property type="entry name" value="GIY-YIG_COG3410"/>
    <property type="match status" value="1"/>
</dbReference>
<comment type="caution">
    <text evidence="2">The sequence shown here is derived from an EMBL/GenBank/DDBJ whole genome shotgun (WGS) entry which is preliminary data.</text>
</comment>
<organism evidence="2 3">
    <name type="scientific">Ruoffia tabacinasalis</name>
    <dbReference type="NCBI Taxonomy" id="87458"/>
    <lineage>
        <taxon>Bacteria</taxon>
        <taxon>Bacillati</taxon>
        <taxon>Bacillota</taxon>
        <taxon>Bacilli</taxon>
        <taxon>Lactobacillales</taxon>
        <taxon>Aerococcaceae</taxon>
        <taxon>Ruoffia</taxon>
    </lineage>
</organism>
<feature type="domain" description="GIY-YIG" evidence="1">
    <location>
        <begin position="39"/>
        <end position="133"/>
    </location>
</feature>
<accession>A0A5R9DYZ0</accession>
<dbReference type="Gene3D" id="3.40.50.300">
    <property type="entry name" value="P-loop containing nucleotide triphosphate hydrolases"/>
    <property type="match status" value="1"/>
</dbReference>
<dbReference type="InterPro" id="IPR000305">
    <property type="entry name" value="GIY-YIG_endonuc"/>
</dbReference>
<dbReference type="SUPFAM" id="SSF52540">
    <property type="entry name" value="P-loop containing nucleoside triphosphate hydrolases"/>
    <property type="match status" value="1"/>
</dbReference>
<protein>
    <submittedName>
        <fullName evidence="2">DUF2075 domain-containing protein</fullName>
    </submittedName>
</protein>
<gene>
    <name evidence="2" type="ORF">FEZ33_06990</name>
</gene>
<dbReference type="Pfam" id="PF09848">
    <property type="entry name" value="SLFN-g3_helicase"/>
    <property type="match status" value="1"/>
</dbReference>
<evidence type="ECO:0000313" key="2">
    <source>
        <dbReference type="EMBL" id="TLQ41046.1"/>
    </source>
</evidence>